<dbReference type="InterPro" id="IPR027931">
    <property type="entry name" value="DUF4595"/>
</dbReference>
<evidence type="ECO:0000313" key="3">
    <source>
        <dbReference type="EMBL" id="EFA43891.1"/>
    </source>
</evidence>
<dbReference type="RefSeq" id="WP_007173855.1">
    <property type="nucleotide sequence ID" value="NZ_GG704781.1"/>
</dbReference>
<proteinExistence type="predicted"/>
<dbReference type="EMBL" id="ACKS01000071">
    <property type="protein sequence ID" value="EFA43891.1"/>
    <property type="molecule type" value="Genomic_DNA"/>
</dbReference>
<comment type="caution">
    <text evidence="3">The sequence shown here is derived from an EMBL/GenBank/DDBJ whole genome shotgun (WGS) entry which is preliminary data.</text>
</comment>
<reference evidence="3 4" key="1">
    <citation type="submission" date="2009-10" db="EMBL/GenBank/DDBJ databases">
        <authorList>
            <person name="Qin X."/>
            <person name="Bachman B."/>
            <person name="Battles P."/>
            <person name="Bell A."/>
            <person name="Bess C."/>
            <person name="Bickham C."/>
            <person name="Chaboub L."/>
            <person name="Chen D."/>
            <person name="Coyle M."/>
            <person name="Deiros D.R."/>
            <person name="Dinh H."/>
            <person name="Forbes L."/>
            <person name="Fowler G."/>
            <person name="Francisco L."/>
            <person name="Fu Q."/>
            <person name="Gubbala S."/>
            <person name="Hale W."/>
            <person name="Han Y."/>
            <person name="Hemphill L."/>
            <person name="Highlander S.K."/>
            <person name="Hirani K."/>
            <person name="Hogues M."/>
            <person name="Jackson L."/>
            <person name="Jakkamsetti A."/>
            <person name="Javaid M."/>
            <person name="Jiang H."/>
            <person name="Korchina V."/>
            <person name="Kovar C."/>
            <person name="Lara F."/>
            <person name="Lee S."/>
            <person name="Mata R."/>
            <person name="Mathew T."/>
            <person name="Moen C."/>
            <person name="Morales K."/>
            <person name="Munidasa M."/>
            <person name="Nazareth L."/>
            <person name="Ngo R."/>
            <person name="Nguyen L."/>
            <person name="Okwuonu G."/>
            <person name="Ongeri F."/>
            <person name="Patil S."/>
            <person name="Petrosino J."/>
            <person name="Pham C."/>
            <person name="Pham P."/>
            <person name="Pu L.-L."/>
            <person name="Puazo M."/>
            <person name="Raj R."/>
            <person name="Reid J."/>
            <person name="Rouhana J."/>
            <person name="Saada N."/>
            <person name="Shang Y."/>
            <person name="Simmons D."/>
            <person name="Thornton R."/>
            <person name="Warren J."/>
            <person name="Weissenberger G."/>
            <person name="Zhang J."/>
            <person name="Zhang L."/>
            <person name="Zhou C."/>
            <person name="Zhu D."/>
            <person name="Muzny D."/>
            <person name="Worley K."/>
            <person name="Gibbs R."/>
        </authorList>
    </citation>
    <scope>NUCLEOTIDE SEQUENCE [LARGE SCALE GENOMIC DNA]</scope>
    <source>
        <strain evidence="3 4">DSM 17361</strain>
    </source>
</reference>
<dbReference type="AlphaFoldDB" id="D1PXR7"/>
<protein>
    <recommendedName>
        <fullName evidence="2">DUF4595 domain-containing protein</fullName>
    </recommendedName>
</protein>
<evidence type="ECO:0000256" key="1">
    <source>
        <dbReference type="SAM" id="SignalP"/>
    </source>
</evidence>
<feature type="chain" id="PRO_5003026742" description="DUF4595 domain-containing protein" evidence="1">
    <location>
        <begin position="22"/>
        <end position="314"/>
    </location>
</feature>
<feature type="signal peptide" evidence="1">
    <location>
        <begin position="1"/>
        <end position="21"/>
    </location>
</feature>
<feature type="domain" description="DUF4595" evidence="2">
    <location>
        <begin position="39"/>
        <end position="249"/>
    </location>
</feature>
<sequence>MTKRQIMMIAMTVLLSGSVYSQSTKRLIKAYNAEQSMSFEYAPNGKLAKFNFVYGASETRTDTYTYATDKIVQEHVEGGSGIADHHTSTLTNGKIIKTVVMMNENDPNIPVYEITYDYTYNDANQLIKVVLKNGNDNKNVTSKITWADGGISNIKQYEDETLIGEINFTYDPSITSKHVIMLVNPLQNILSYEGMLPYGQLLADYYGSPIKHAVKSMQYVPHVEKHFGWNSEDSFTMTYTKNEEGDVVKIAQTDTDDTVMSLEWTATSSGISAAPHCQAMPEVYFNGNGIRQSRLQKGLNIIKSTDGSVRKVLK</sequence>
<keyword evidence="4" id="KW-1185">Reference proteome</keyword>
<dbReference type="OrthoDB" id="1072070at2"/>
<dbReference type="Proteomes" id="UP000003160">
    <property type="component" value="Unassembled WGS sequence"/>
</dbReference>
<dbReference type="CDD" id="cd12871">
    <property type="entry name" value="Bacuni_01323_like"/>
    <property type="match status" value="1"/>
</dbReference>
<keyword evidence="1" id="KW-0732">Signal</keyword>
<gene>
    <name evidence="3" type="ORF">HMPREF0645_1752</name>
</gene>
<evidence type="ECO:0000313" key="4">
    <source>
        <dbReference type="Proteomes" id="UP000003160"/>
    </source>
</evidence>
<dbReference type="Pfam" id="PF15283">
    <property type="entry name" value="DUF4595"/>
    <property type="match status" value="1"/>
</dbReference>
<accession>D1PXR7</accession>
<dbReference type="HOGENOM" id="CLU_882376_0_0_10"/>
<evidence type="ECO:0000259" key="2">
    <source>
        <dbReference type="Pfam" id="PF15283"/>
    </source>
</evidence>
<organism evidence="3 4">
    <name type="scientific">Hallella bergensis DSM 17361</name>
    <dbReference type="NCBI Taxonomy" id="585502"/>
    <lineage>
        <taxon>Bacteria</taxon>
        <taxon>Pseudomonadati</taxon>
        <taxon>Bacteroidota</taxon>
        <taxon>Bacteroidia</taxon>
        <taxon>Bacteroidales</taxon>
        <taxon>Prevotellaceae</taxon>
        <taxon>Hallella</taxon>
    </lineage>
</organism>
<name>D1PXR7_9BACT</name>